<reference evidence="2" key="1">
    <citation type="submission" date="2023-02" db="EMBL/GenBank/DDBJ databases">
        <title>Gut commensal Christensenella minuta modulates host metabolism via a new class of secondary bile acids.</title>
        <authorList>
            <person name="Liu C."/>
        </authorList>
    </citation>
    <scope>NUCLEOTIDE SEQUENCE</scope>
    <source>
        <strain evidence="2">CA70</strain>
    </source>
</reference>
<dbReference type="EMBL" id="CP117826">
    <property type="protein sequence ID" value="XCC61755.1"/>
    <property type="molecule type" value="Genomic_DNA"/>
</dbReference>
<gene>
    <name evidence="2" type="ORF">PUP29_09480</name>
</gene>
<evidence type="ECO:0000313" key="2">
    <source>
        <dbReference type="EMBL" id="XCC61755.1"/>
    </source>
</evidence>
<name>A0AAU8A6D8_9FIRM</name>
<dbReference type="SUPFAM" id="SSF55826">
    <property type="entry name" value="YbaK/ProRS associated domain"/>
    <property type="match status" value="1"/>
</dbReference>
<accession>A0AAU8A6D8</accession>
<protein>
    <submittedName>
        <fullName evidence="2">YbaK/EbsC family protein</fullName>
    </submittedName>
</protein>
<organism evidence="2">
    <name type="scientific">Christensenella massiliensis</name>
    <dbReference type="NCBI Taxonomy" id="1805714"/>
    <lineage>
        <taxon>Bacteria</taxon>
        <taxon>Bacillati</taxon>
        <taxon>Bacillota</taxon>
        <taxon>Clostridia</taxon>
        <taxon>Christensenellales</taxon>
        <taxon>Christensenellaceae</taxon>
        <taxon>Christensenella</taxon>
    </lineage>
</organism>
<dbReference type="InterPro" id="IPR036754">
    <property type="entry name" value="YbaK/aa-tRNA-synt-asso_dom_sf"/>
</dbReference>
<dbReference type="CDD" id="cd04332">
    <property type="entry name" value="YbaK_like"/>
    <property type="match status" value="1"/>
</dbReference>
<proteinExistence type="predicted"/>
<dbReference type="GO" id="GO:0002161">
    <property type="term" value="F:aminoacyl-tRNA deacylase activity"/>
    <property type="evidence" value="ECO:0007669"/>
    <property type="project" value="InterPro"/>
</dbReference>
<sequence>MMNVRQLQEYLNKSKAVFELKEHDEPLKNAKDAVNYFDAELVAAVYVIHTERGLAAMIVNAERDKMDTESINYVLGYKVKGMADPKLVRQATGYDAGFMPLIGHGLPILFDKGLTIHDYIYGSTGDPRYTVKLRPEDVIRLSEMLAFIE</sequence>
<evidence type="ECO:0000259" key="1">
    <source>
        <dbReference type="Pfam" id="PF04073"/>
    </source>
</evidence>
<dbReference type="Gene3D" id="3.90.960.10">
    <property type="entry name" value="YbaK/aminoacyl-tRNA synthetase-associated domain"/>
    <property type="match status" value="1"/>
</dbReference>
<dbReference type="AlphaFoldDB" id="A0AAU8A6D8"/>
<dbReference type="RefSeq" id="WP_079546146.1">
    <property type="nucleotide sequence ID" value="NZ_CP117826.1"/>
</dbReference>
<dbReference type="InterPro" id="IPR007214">
    <property type="entry name" value="YbaK/aa-tRNA-synth-assoc-dom"/>
</dbReference>
<dbReference type="Pfam" id="PF04073">
    <property type="entry name" value="tRNA_edit"/>
    <property type="match status" value="1"/>
</dbReference>
<feature type="domain" description="YbaK/aminoacyl-tRNA synthetase-associated" evidence="1">
    <location>
        <begin position="26"/>
        <end position="141"/>
    </location>
</feature>